<accession>A0ABU9DS83</accession>
<feature type="domain" description="Copper amine oxidase-like N-terminal" evidence="2">
    <location>
        <begin position="25"/>
        <end position="83"/>
    </location>
</feature>
<reference evidence="3 4" key="1">
    <citation type="submission" date="2024-04" db="EMBL/GenBank/DDBJ databases">
        <title>draft genome sequnece of Paenibacillus filicis.</title>
        <authorList>
            <person name="Kim D.-U."/>
        </authorList>
    </citation>
    <scope>NUCLEOTIDE SEQUENCE [LARGE SCALE GENOMIC DNA]</scope>
    <source>
        <strain evidence="3 4">KACC14197</strain>
    </source>
</reference>
<dbReference type="EMBL" id="JBBPCC010000017">
    <property type="protein sequence ID" value="MEK8130920.1"/>
    <property type="molecule type" value="Genomic_DNA"/>
</dbReference>
<dbReference type="SUPFAM" id="SSF55383">
    <property type="entry name" value="Copper amine oxidase, domain N"/>
    <property type="match status" value="1"/>
</dbReference>
<keyword evidence="1" id="KW-0732">Signal</keyword>
<keyword evidence="4" id="KW-1185">Reference proteome</keyword>
<sequence length="325" mass="35189">MKKLVFGFALGVMLTLTTAALAADSVQALLFQARLLINGEQKTLGGDYAVLNYKGHAYVPVRFIGEQMGAKVGYNPQNQTILIDAVGVPKLDRKQVLEGLRLGLSESQVAGLLGQPANTFKDHLGHAGSRYDVPGLLGYTYQDDSILDDEVDLGGIREGHMQMQVFVIWNESRQVATFSLYSMEDGHLKEYRIFPNGQIRETSLDGIEPDSVHPAEPRPAGDDLTRFVSLQVDEQSDTITLVSDNSLTAHVGGWKLVSDGLTLEISSGTELEAGASLAVAAGPDATIRDGMLTWTAMIEAGRPRLTPVQLYNAQGELITERKGGF</sequence>
<evidence type="ECO:0000313" key="3">
    <source>
        <dbReference type="EMBL" id="MEK8130920.1"/>
    </source>
</evidence>
<dbReference type="Pfam" id="PF07833">
    <property type="entry name" value="Cu_amine_oxidN1"/>
    <property type="match status" value="1"/>
</dbReference>
<evidence type="ECO:0000313" key="4">
    <source>
        <dbReference type="Proteomes" id="UP001469365"/>
    </source>
</evidence>
<proteinExistence type="predicted"/>
<name>A0ABU9DS83_9BACL</name>
<evidence type="ECO:0000256" key="1">
    <source>
        <dbReference type="SAM" id="SignalP"/>
    </source>
</evidence>
<feature type="chain" id="PRO_5047496525" evidence="1">
    <location>
        <begin position="23"/>
        <end position="325"/>
    </location>
</feature>
<dbReference type="InterPro" id="IPR012854">
    <property type="entry name" value="Cu_amine_oxidase-like_N"/>
</dbReference>
<dbReference type="InterPro" id="IPR036582">
    <property type="entry name" value="Mao_N_sf"/>
</dbReference>
<feature type="signal peptide" evidence="1">
    <location>
        <begin position="1"/>
        <end position="22"/>
    </location>
</feature>
<organism evidence="3 4">
    <name type="scientific">Paenibacillus filicis</name>
    <dbReference type="NCBI Taxonomy" id="669464"/>
    <lineage>
        <taxon>Bacteria</taxon>
        <taxon>Bacillati</taxon>
        <taxon>Bacillota</taxon>
        <taxon>Bacilli</taxon>
        <taxon>Bacillales</taxon>
        <taxon>Paenibacillaceae</taxon>
        <taxon>Paenibacillus</taxon>
    </lineage>
</organism>
<dbReference type="Proteomes" id="UP001469365">
    <property type="component" value="Unassembled WGS sequence"/>
</dbReference>
<gene>
    <name evidence="3" type="ORF">WMW72_23725</name>
</gene>
<dbReference type="RefSeq" id="WP_341418059.1">
    <property type="nucleotide sequence ID" value="NZ_JBBPCC010000017.1"/>
</dbReference>
<evidence type="ECO:0000259" key="2">
    <source>
        <dbReference type="Pfam" id="PF07833"/>
    </source>
</evidence>
<protein>
    <submittedName>
        <fullName evidence="3">Stalk domain-containing protein</fullName>
    </submittedName>
</protein>
<comment type="caution">
    <text evidence="3">The sequence shown here is derived from an EMBL/GenBank/DDBJ whole genome shotgun (WGS) entry which is preliminary data.</text>
</comment>